<dbReference type="AlphaFoldDB" id="A0AAJ5F8F3"/>
<proteinExistence type="predicted"/>
<dbReference type="Proteomes" id="UP000308000">
    <property type="component" value="Unassembled WGS sequence"/>
</dbReference>
<dbReference type="InterPro" id="IPR036188">
    <property type="entry name" value="FAD/NAD-bd_sf"/>
</dbReference>
<reference evidence="6 9" key="2">
    <citation type="submission" date="2020-08" db="EMBL/GenBank/DDBJ databases">
        <title>Genomic Encyclopedia of Type Strains, Phase IV (KMG-IV): sequencing the most valuable type-strain genomes for metagenomic binning, comparative biology and taxonomic classification.</title>
        <authorList>
            <person name="Goeker M."/>
        </authorList>
    </citation>
    <scope>NUCLEOTIDE SEQUENCE [LARGE SCALE GENOMIC DNA]</scope>
    <source>
        <strain evidence="6 9">DSM 105434</strain>
    </source>
</reference>
<protein>
    <submittedName>
        <fullName evidence="6">Glutamate synthase (NADPH/NADH) small chain</fullName>
        <ecNumber evidence="6">1.4.1.13</ecNumber>
        <ecNumber evidence="6">1.4.1.14</ecNumber>
    </submittedName>
    <submittedName>
        <fullName evidence="7">Glutamate synthase subunit beta</fullName>
    </submittedName>
</protein>
<organism evidence="7 8">
    <name type="scientific">Deinococcus metallilatus</name>
    <dbReference type="NCBI Taxonomy" id="1211322"/>
    <lineage>
        <taxon>Bacteria</taxon>
        <taxon>Thermotogati</taxon>
        <taxon>Deinococcota</taxon>
        <taxon>Deinococci</taxon>
        <taxon>Deinococcales</taxon>
        <taxon>Deinococcaceae</taxon>
        <taxon>Deinococcus</taxon>
    </lineage>
</organism>
<dbReference type="GO" id="GO:0004355">
    <property type="term" value="F:glutamate synthase (NADPH) activity"/>
    <property type="evidence" value="ECO:0007669"/>
    <property type="project" value="UniProtKB-EC"/>
</dbReference>
<dbReference type="GO" id="GO:0016040">
    <property type="term" value="F:glutamate synthase (NADH) activity"/>
    <property type="evidence" value="ECO:0007669"/>
    <property type="project" value="UniProtKB-EC"/>
</dbReference>
<dbReference type="EC" id="1.4.1.13" evidence="6"/>
<reference evidence="7 8" key="1">
    <citation type="submission" date="2019-04" db="EMBL/GenBank/DDBJ databases">
        <title>Deinococcus metalilatus MA1002 mutant No.5.</title>
        <authorList>
            <person name="Park W."/>
            <person name="Park C."/>
        </authorList>
    </citation>
    <scope>NUCLEOTIDE SEQUENCE [LARGE SCALE GENOMIC DNA]</scope>
    <source>
        <strain evidence="7 8">MA1002-m5</strain>
    </source>
</reference>
<keyword evidence="1" id="KW-0028">Amino-acid biosynthesis</keyword>
<sequence>MGKVTGFLEYRRVKETYEPIDARLKHYHEFVLELNVEQARVQGARCMDCGIPFCNNGCPVNNLIPDWNDLVYQDDWRAAIDALHATNNFPEFTGRICPAPCEAACTLNLTDEPVGIKSIERAIIDRAWSEGWVAPQPPPFRTGKRVAVIGSGPAGLAAAQQLARAGHDVTVFEKNDRVGGLLRYGIPDFKLDKELIDRRVVQMEAEGVTFRTGVLVGSLPEGSKVGNLARETVSPEELTQTFDAVLLAGGAEQPRDLPVPGRSLRGVHFAMEFLPQQNRVNAGDTLPEQLHAGGKHVIVIGGGDTGADCVGTSNRHGAASVTQFELLPMPPERENKALTWPYWPFKLRTSSSHEEGCEREFAIATKEFLGEDGQLTGIRTVRLEWEGGKMTEIPGSEEELRADLVLLAMGFVGPVASILDAFGVDKDARGNVQAGADEVGGYATNVPKVFAAGDMRRGQSLVVWAIREGRQAARAVDEFLMGASDLPR</sequence>
<dbReference type="Gene3D" id="1.10.1060.10">
    <property type="entry name" value="Alpha-helical ferredoxin"/>
    <property type="match status" value="1"/>
</dbReference>
<dbReference type="InterPro" id="IPR017896">
    <property type="entry name" value="4Fe4S_Fe-S-bd"/>
</dbReference>
<dbReference type="InterPro" id="IPR028261">
    <property type="entry name" value="DPD_II"/>
</dbReference>
<dbReference type="PROSITE" id="PS51379">
    <property type="entry name" value="4FE4S_FER_2"/>
    <property type="match status" value="1"/>
</dbReference>
<evidence type="ECO:0000313" key="8">
    <source>
        <dbReference type="Proteomes" id="UP000308000"/>
    </source>
</evidence>
<dbReference type="NCBIfam" id="TIGR01317">
    <property type="entry name" value="GOGAT_sm_gam"/>
    <property type="match status" value="1"/>
</dbReference>
<dbReference type="GO" id="GO:0006537">
    <property type="term" value="P:glutamate biosynthetic process"/>
    <property type="evidence" value="ECO:0007669"/>
    <property type="project" value="UniProtKB-KW"/>
</dbReference>
<evidence type="ECO:0000256" key="2">
    <source>
        <dbReference type="ARBA" id="ARBA00023002"/>
    </source>
</evidence>
<dbReference type="Pfam" id="PF14691">
    <property type="entry name" value="Fer4_20"/>
    <property type="match status" value="1"/>
</dbReference>
<comment type="pathway">
    <text evidence="4">Amino-acid biosynthesis.</text>
</comment>
<feature type="domain" description="4Fe-4S ferredoxin-type" evidence="5">
    <location>
        <begin position="37"/>
        <end position="68"/>
    </location>
</feature>
<dbReference type="Proteomes" id="UP000536909">
    <property type="component" value="Unassembled WGS sequence"/>
</dbReference>
<dbReference type="EC" id="1.4.1.14" evidence="6"/>
<dbReference type="PRINTS" id="PR00419">
    <property type="entry name" value="ADXRDTASE"/>
</dbReference>
<evidence type="ECO:0000256" key="3">
    <source>
        <dbReference type="ARBA" id="ARBA00023164"/>
    </source>
</evidence>
<accession>A0AAJ5F8F3</accession>
<keyword evidence="9" id="KW-1185">Reference proteome</keyword>
<dbReference type="InterPro" id="IPR006005">
    <property type="entry name" value="Glut_synth_ssu1"/>
</dbReference>
<name>A0AAJ5F8F3_9DEIO</name>
<dbReference type="SUPFAM" id="SSF51971">
    <property type="entry name" value="Nucleotide-binding domain"/>
    <property type="match status" value="2"/>
</dbReference>
<evidence type="ECO:0000313" key="7">
    <source>
        <dbReference type="EMBL" id="TLK32308.1"/>
    </source>
</evidence>
<dbReference type="EMBL" id="VBRC01000001">
    <property type="protein sequence ID" value="TLK32308.1"/>
    <property type="molecule type" value="Genomic_DNA"/>
</dbReference>
<dbReference type="RefSeq" id="WP_138223734.1">
    <property type="nucleotide sequence ID" value="NZ_BSUI01000005.1"/>
</dbReference>
<dbReference type="Gene3D" id="3.50.50.60">
    <property type="entry name" value="FAD/NAD(P)-binding domain"/>
    <property type="match status" value="1"/>
</dbReference>
<evidence type="ECO:0000256" key="1">
    <source>
        <dbReference type="ARBA" id="ARBA00022605"/>
    </source>
</evidence>
<dbReference type="InterPro" id="IPR009051">
    <property type="entry name" value="Helical_ferredxn"/>
</dbReference>
<keyword evidence="3" id="KW-0314">Glutamate biosynthesis</keyword>
<dbReference type="InterPro" id="IPR051394">
    <property type="entry name" value="Glutamate_Synthase"/>
</dbReference>
<dbReference type="PANTHER" id="PTHR43100:SF1">
    <property type="entry name" value="GLUTAMATE SYNTHASE [NADPH] SMALL CHAIN"/>
    <property type="match status" value="1"/>
</dbReference>
<evidence type="ECO:0000313" key="6">
    <source>
        <dbReference type="EMBL" id="MBB5295618.1"/>
    </source>
</evidence>
<evidence type="ECO:0000256" key="4">
    <source>
        <dbReference type="ARBA" id="ARBA00029440"/>
    </source>
</evidence>
<comment type="caution">
    <text evidence="7">The sequence shown here is derived from an EMBL/GenBank/DDBJ whole genome shotgun (WGS) entry which is preliminary data.</text>
</comment>
<evidence type="ECO:0000259" key="5">
    <source>
        <dbReference type="PROSITE" id="PS51379"/>
    </source>
</evidence>
<dbReference type="Gene3D" id="3.40.50.720">
    <property type="entry name" value="NAD(P)-binding Rossmann-like Domain"/>
    <property type="match status" value="1"/>
</dbReference>
<dbReference type="PANTHER" id="PTHR43100">
    <property type="entry name" value="GLUTAMATE SYNTHASE [NADPH] SMALL CHAIN"/>
    <property type="match status" value="1"/>
</dbReference>
<dbReference type="EMBL" id="JACHFV010000008">
    <property type="protein sequence ID" value="MBB5295618.1"/>
    <property type="molecule type" value="Genomic_DNA"/>
</dbReference>
<dbReference type="SUPFAM" id="SSF46548">
    <property type="entry name" value="alpha-helical ferredoxin"/>
    <property type="match status" value="1"/>
</dbReference>
<dbReference type="InterPro" id="IPR023753">
    <property type="entry name" value="FAD/NAD-binding_dom"/>
</dbReference>
<dbReference type="Pfam" id="PF07992">
    <property type="entry name" value="Pyr_redox_2"/>
    <property type="match status" value="2"/>
</dbReference>
<gene>
    <name evidence="7" type="ORF">FCS05_02395</name>
    <name evidence="6" type="ORF">HNQ10_002457</name>
</gene>
<keyword evidence="2 6" id="KW-0560">Oxidoreductase</keyword>
<dbReference type="GO" id="GO:0016639">
    <property type="term" value="F:oxidoreductase activity, acting on the CH-NH2 group of donors, NAD or NADP as acceptor"/>
    <property type="evidence" value="ECO:0007669"/>
    <property type="project" value="InterPro"/>
</dbReference>
<dbReference type="GO" id="GO:0051536">
    <property type="term" value="F:iron-sulfur cluster binding"/>
    <property type="evidence" value="ECO:0007669"/>
    <property type="project" value="InterPro"/>
</dbReference>
<evidence type="ECO:0000313" key="9">
    <source>
        <dbReference type="Proteomes" id="UP000536909"/>
    </source>
</evidence>